<dbReference type="InterPro" id="IPR051324">
    <property type="entry name" value="Stress/Tellurium_Resist"/>
</dbReference>
<proteinExistence type="predicted"/>
<dbReference type="AlphaFoldDB" id="A0A2T8FB56"/>
<sequence>MVLPRPRWRLDARRRAAAPGRVAGARLVAPVAIRSRFGGTTLTGGPIVIELTKGQEIVLATEDDEPLTRLRIGLGWDKERTAGFIGSGAPDVDLDVTAVQFAGRQVFDLAMYNNLATRDGSTVHLGDNLTGRGEGDDEVVTVDLGRVYGRVDTIVFMVTSYQGHTLEWIRNAYCRLADDQDHELARFTLTGGLPTTGVVMAKIFRDGETWRMRALGEGIAVKIPTDALDALQPFL</sequence>
<comment type="caution">
    <text evidence="2">The sequence shown here is derived from an EMBL/GenBank/DDBJ whole genome shotgun (WGS) entry which is preliminary data.</text>
</comment>
<protein>
    <recommendedName>
        <fullName evidence="1">TerD domain-containing protein</fullName>
    </recommendedName>
</protein>
<keyword evidence="3" id="KW-1185">Reference proteome</keyword>
<dbReference type="InterPro" id="IPR003325">
    <property type="entry name" value="TerD"/>
</dbReference>
<reference evidence="2 3" key="1">
    <citation type="submission" date="2018-04" db="EMBL/GenBank/DDBJ databases">
        <title>Genome of Nocardioides gansuensis WSJ-1.</title>
        <authorList>
            <person name="Wu S."/>
            <person name="Wang G."/>
        </authorList>
    </citation>
    <scope>NUCLEOTIDE SEQUENCE [LARGE SCALE GENOMIC DNA]</scope>
    <source>
        <strain evidence="2 3">WSJ-1</strain>
    </source>
</reference>
<evidence type="ECO:0000313" key="2">
    <source>
        <dbReference type="EMBL" id="PVG82915.1"/>
    </source>
</evidence>
<dbReference type="EMBL" id="QDGZ01000004">
    <property type="protein sequence ID" value="PVG82915.1"/>
    <property type="molecule type" value="Genomic_DNA"/>
</dbReference>
<feature type="domain" description="TerD" evidence="1">
    <location>
        <begin position="49"/>
        <end position="222"/>
    </location>
</feature>
<evidence type="ECO:0000259" key="1">
    <source>
        <dbReference type="Pfam" id="PF02342"/>
    </source>
</evidence>
<dbReference type="Pfam" id="PF02342">
    <property type="entry name" value="TerD"/>
    <property type="match status" value="1"/>
</dbReference>
<dbReference type="Gene3D" id="2.60.60.30">
    <property type="entry name" value="sav2460 like domains"/>
    <property type="match status" value="1"/>
</dbReference>
<dbReference type="PANTHER" id="PTHR32097">
    <property type="entry name" value="CAMP-BINDING PROTEIN 1-RELATED"/>
    <property type="match status" value="1"/>
</dbReference>
<dbReference type="Proteomes" id="UP000246018">
    <property type="component" value="Unassembled WGS sequence"/>
</dbReference>
<accession>A0A2T8FB56</accession>
<gene>
    <name evidence="2" type="ORF">DDE18_11260</name>
</gene>
<dbReference type="PANTHER" id="PTHR32097:SF17">
    <property type="entry name" value="CAMP-BINDING PROTEIN 1-RELATED"/>
    <property type="match status" value="1"/>
</dbReference>
<dbReference type="CDD" id="cd06974">
    <property type="entry name" value="TerD_like"/>
    <property type="match status" value="1"/>
</dbReference>
<organism evidence="2 3">
    <name type="scientific">Nocardioides gansuensis</name>
    <dbReference type="NCBI Taxonomy" id="2138300"/>
    <lineage>
        <taxon>Bacteria</taxon>
        <taxon>Bacillati</taxon>
        <taxon>Actinomycetota</taxon>
        <taxon>Actinomycetes</taxon>
        <taxon>Propionibacteriales</taxon>
        <taxon>Nocardioidaceae</taxon>
        <taxon>Nocardioides</taxon>
    </lineage>
</organism>
<name>A0A2T8FB56_9ACTN</name>
<evidence type="ECO:0000313" key="3">
    <source>
        <dbReference type="Proteomes" id="UP000246018"/>
    </source>
</evidence>
<dbReference type="OrthoDB" id="56224at2"/>